<dbReference type="SUPFAM" id="SSF53098">
    <property type="entry name" value="Ribonuclease H-like"/>
    <property type="match status" value="1"/>
</dbReference>
<organism evidence="2 3">
    <name type="scientific">Aphis craccivora</name>
    <name type="common">Cowpea aphid</name>
    <dbReference type="NCBI Taxonomy" id="307492"/>
    <lineage>
        <taxon>Eukaryota</taxon>
        <taxon>Metazoa</taxon>
        <taxon>Ecdysozoa</taxon>
        <taxon>Arthropoda</taxon>
        <taxon>Hexapoda</taxon>
        <taxon>Insecta</taxon>
        <taxon>Pterygota</taxon>
        <taxon>Neoptera</taxon>
        <taxon>Paraneoptera</taxon>
        <taxon>Hemiptera</taxon>
        <taxon>Sternorrhyncha</taxon>
        <taxon>Aphidomorpha</taxon>
        <taxon>Aphidoidea</taxon>
        <taxon>Aphididae</taxon>
        <taxon>Aphidini</taxon>
        <taxon>Aphis</taxon>
        <taxon>Aphis</taxon>
    </lineage>
</organism>
<comment type="caution">
    <text evidence="2">The sequence shown here is derived from an EMBL/GenBank/DDBJ whole genome shotgun (WGS) entry which is preliminary data.</text>
</comment>
<sequence length="659" mass="76454">MSEVKNNLSIPLILDGKYFKIKKLPETENENIKAECVLCNYAKKEYSGTLRSTSNFRIHIKRIHSNVLEEFENYIKTTVNERRGTKRKLNDSNPNTPKQQKLHLYLNDHQKNESKQKTFDKNLLNYIICSMKPLSSVEDEHFIKMINDIDGTLKIFSRRTLSRRILENYTFICEKLKNLFESDPRPSLCTTTDIWSTKHKSFMGVTAHWIDETTLTRFSCVLACRRFRGSHTYDKIAELLHEIICEFSIEREQLISTVTDNGSNFVKAFKDFGCEIDCNFQTDDSELNDDRENSDEEESTDQVTFENIEVNDIMTQGTTIFLPHHLRCASHTLSLIATTDFNNILKVTPASRINHSVMGKCTTLWNLSRRPKSSEIIHNILNCSLKYPCPTRWNSLYDSITQLLKYKDKLNLVLKELNVKYTLKDIDLEYLEELAALLKPIACALDFLQSENQCYYGQLLPTLFSLKTRLEMLKEKNFRHLANMITPLVNALVKRFNDFFELSPSINEAILATCFHPCFKLRWISNEYDHEKNRIQNLCINAAENIFNNDLTNNSNYSDDDDENFIIFSSQPVAKTVKKADLEVVTFFNDKSKSLNILNNYPIVKKLFIRFSTSLCSSAPVERMFSMAGFINNPTRNKLSDSTFEKLVFLKGNRDKLSL</sequence>
<gene>
    <name evidence="2" type="ORF">FWK35_00010316</name>
</gene>
<dbReference type="SUPFAM" id="SSF140996">
    <property type="entry name" value="Hermes dimerisation domain"/>
    <property type="match status" value="1"/>
</dbReference>
<keyword evidence="3" id="KW-1185">Reference proteome</keyword>
<protein>
    <recommendedName>
        <fullName evidence="1">HAT C-terminal dimerisation domain-containing protein</fullName>
    </recommendedName>
</protein>
<dbReference type="Proteomes" id="UP000478052">
    <property type="component" value="Unassembled WGS sequence"/>
</dbReference>
<reference evidence="2 3" key="1">
    <citation type="submission" date="2019-08" db="EMBL/GenBank/DDBJ databases">
        <title>Whole genome of Aphis craccivora.</title>
        <authorList>
            <person name="Voronova N.V."/>
            <person name="Shulinski R.S."/>
            <person name="Bandarenka Y.V."/>
            <person name="Zhorov D.G."/>
            <person name="Warner D."/>
        </authorList>
    </citation>
    <scope>NUCLEOTIDE SEQUENCE [LARGE SCALE GENOMIC DNA]</scope>
    <source>
        <strain evidence="2">180601</strain>
        <tissue evidence="2">Whole Body</tissue>
    </source>
</reference>
<dbReference type="InterPro" id="IPR008906">
    <property type="entry name" value="HATC_C_dom"/>
</dbReference>
<accession>A0A6G0YGC6</accession>
<dbReference type="PANTHER" id="PTHR47501:SF5">
    <property type="entry name" value="HAT C-TERMINAL DIMERISATION DOMAIN-CONTAINING PROTEIN"/>
    <property type="match status" value="1"/>
</dbReference>
<evidence type="ECO:0000313" key="2">
    <source>
        <dbReference type="EMBL" id="KAF0755484.1"/>
    </source>
</evidence>
<dbReference type="OrthoDB" id="6587994at2759"/>
<evidence type="ECO:0000259" key="1">
    <source>
        <dbReference type="Pfam" id="PF05699"/>
    </source>
</evidence>
<dbReference type="PANTHER" id="PTHR47501">
    <property type="entry name" value="TRANSPOSASE-RELATED"/>
    <property type="match status" value="1"/>
</dbReference>
<dbReference type="AlphaFoldDB" id="A0A6G0YGC6"/>
<dbReference type="InterPro" id="IPR012337">
    <property type="entry name" value="RNaseH-like_sf"/>
</dbReference>
<name>A0A6G0YGC6_APHCR</name>
<dbReference type="Pfam" id="PF05699">
    <property type="entry name" value="Dimer_Tnp_hAT"/>
    <property type="match status" value="1"/>
</dbReference>
<dbReference type="EMBL" id="VUJU01004128">
    <property type="protein sequence ID" value="KAF0755484.1"/>
    <property type="molecule type" value="Genomic_DNA"/>
</dbReference>
<proteinExistence type="predicted"/>
<feature type="domain" description="HAT C-terminal dimerisation" evidence="1">
    <location>
        <begin position="598"/>
        <end position="652"/>
    </location>
</feature>
<dbReference type="GO" id="GO:0046983">
    <property type="term" value="F:protein dimerization activity"/>
    <property type="evidence" value="ECO:0007669"/>
    <property type="project" value="InterPro"/>
</dbReference>
<evidence type="ECO:0000313" key="3">
    <source>
        <dbReference type="Proteomes" id="UP000478052"/>
    </source>
</evidence>